<dbReference type="GO" id="GO:0005886">
    <property type="term" value="C:plasma membrane"/>
    <property type="evidence" value="ECO:0007669"/>
    <property type="project" value="TreeGrafter"/>
</dbReference>
<evidence type="ECO:0000256" key="1">
    <source>
        <dbReference type="ARBA" id="ARBA00004141"/>
    </source>
</evidence>
<proteinExistence type="predicted"/>
<dbReference type="Gene3D" id="1.20.1070.10">
    <property type="entry name" value="Rhodopsin 7-helix transmembrane proteins"/>
    <property type="match status" value="1"/>
</dbReference>
<gene>
    <name evidence="10" type="ORF">TCAL_03292</name>
</gene>
<dbReference type="EMBL" id="VCGU01000011">
    <property type="protein sequence ID" value="TRY67266.1"/>
    <property type="molecule type" value="Genomic_DNA"/>
</dbReference>
<dbReference type="GO" id="GO:0004930">
    <property type="term" value="F:G protein-coupled receptor activity"/>
    <property type="evidence" value="ECO:0007669"/>
    <property type="project" value="InterPro"/>
</dbReference>
<keyword evidence="3 7" id="KW-1133">Transmembrane helix</keyword>
<comment type="subcellular location">
    <subcellularLocation>
        <location evidence="1">Membrane</location>
        <topology evidence="1">Multi-pass membrane protein</topology>
    </subcellularLocation>
</comment>
<feature type="compositionally biased region" description="Polar residues" evidence="6">
    <location>
        <begin position="688"/>
        <end position="700"/>
    </location>
</feature>
<evidence type="ECO:0000256" key="7">
    <source>
        <dbReference type="SAM" id="Phobius"/>
    </source>
</evidence>
<reference evidence="10 11" key="1">
    <citation type="journal article" date="2018" name="Nat. Ecol. Evol.">
        <title>Genomic signatures of mitonuclear coevolution across populations of Tigriopus californicus.</title>
        <authorList>
            <person name="Barreto F.S."/>
            <person name="Watson E.T."/>
            <person name="Lima T.G."/>
            <person name="Willett C.S."/>
            <person name="Edmands S."/>
            <person name="Li W."/>
            <person name="Burton R.S."/>
        </authorList>
    </citation>
    <scope>NUCLEOTIDE SEQUENCE [LARGE SCALE GENOMIC DNA]</scope>
    <source>
        <strain evidence="10 11">San Diego</strain>
    </source>
</reference>
<feature type="transmembrane region" description="Helical" evidence="7">
    <location>
        <begin position="495"/>
        <end position="519"/>
    </location>
</feature>
<evidence type="ECO:0000259" key="8">
    <source>
        <dbReference type="PROSITE" id="PS50221"/>
    </source>
</evidence>
<dbReference type="Proteomes" id="UP000318571">
    <property type="component" value="Chromosome 4"/>
</dbReference>
<dbReference type="InterPro" id="IPR046338">
    <property type="entry name" value="GAIN_dom_sf"/>
</dbReference>
<dbReference type="PROSITE" id="PS50261">
    <property type="entry name" value="G_PROTEIN_RECEP_F2_4"/>
    <property type="match status" value="1"/>
</dbReference>
<dbReference type="AlphaFoldDB" id="A0A553NPB4"/>
<evidence type="ECO:0000256" key="2">
    <source>
        <dbReference type="ARBA" id="ARBA00022692"/>
    </source>
</evidence>
<evidence type="ECO:0008006" key="12">
    <source>
        <dbReference type="Google" id="ProtNLM"/>
    </source>
</evidence>
<keyword evidence="5" id="KW-1015">Disulfide bond</keyword>
<feature type="transmembrane region" description="Helical" evidence="7">
    <location>
        <begin position="636"/>
        <end position="660"/>
    </location>
</feature>
<dbReference type="OrthoDB" id="1100386at2759"/>
<dbReference type="PRINTS" id="PR00249">
    <property type="entry name" value="GPCRSECRETIN"/>
</dbReference>
<dbReference type="Pfam" id="PF00002">
    <property type="entry name" value="7tm_2"/>
    <property type="match status" value="1"/>
</dbReference>
<feature type="domain" description="GAIN-B" evidence="8">
    <location>
        <begin position="254"/>
        <end position="415"/>
    </location>
</feature>
<accession>A0A553NPB4</accession>
<protein>
    <recommendedName>
        <fullName evidence="12">GPS domain-containing protein</fullName>
    </recommendedName>
</protein>
<feature type="transmembrane region" description="Helical" evidence="7">
    <location>
        <begin position="610"/>
        <end position="630"/>
    </location>
</feature>
<evidence type="ECO:0000313" key="11">
    <source>
        <dbReference type="Proteomes" id="UP000318571"/>
    </source>
</evidence>
<feature type="transmembrane region" description="Helical" evidence="7">
    <location>
        <begin position="531"/>
        <end position="552"/>
    </location>
</feature>
<dbReference type="InterPro" id="IPR000203">
    <property type="entry name" value="GPS"/>
</dbReference>
<evidence type="ECO:0000256" key="5">
    <source>
        <dbReference type="ARBA" id="ARBA00023157"/>
    </source>
</evidence>
<name>A0A553NPB4_TIGCA</name>
<feature type="transmembrane region" description="Helical" evidence="7">
    <location>
        <begin position="572"/>
        <end position="598"/>
    </location>
</feature>
<feature type="domain" description="G-protein coupled receptors family 2 profile 2" evidence="9">
    <location>
        <begin position="422"/>
        <end position="661"/>
    </location>
</feature>
<evidence type="ECO:0000256" key="6">
    <source>
        <dbReference type="SAM" id="MobiDB-lite"/>
    </source>
</evidence>
<dbReference type="STRING" id="6832.A0A553NPB4"/>
<evidence type="ECO:0000259" key="9">
    <source>
        <dbReference type="PROSITE" id="PS50261"/>
    </source>
</evidence>
<dbReference type="InterPro" id="IPR000832">
    <property type="entry name" value="GPCR_2_secretin-like"/>
</dbReference>
<dbReference type="Gene3D" id="2.60.220.50">
    <property type="match status" value="1"/>
</dbReference>
<keyword evidence="4 7" id="KW-0472">Membrane</keyword>
<evidence type="ECO:0000256" key="3">
    <source>
        <dbReference type="ARBA" id="ARBA00022989"/>
    </source>
</evidence>
<feature type="transmembrane region" description="Helical" evidence="7">
    <location>
        <begin position="456"/>
        <end position="475"/>
    </location>
</feature>
<comment type="caution">
    <text evidence="10">The sequence shown here is derived from an EMBL/GenBank/DDBJ whole genome shotgun (WGS) entry which is preliminary data.</text>
</comment>
<dbReference type="GO" id="GO:0007166">
    <property type="term" value="P:cell surface receptor signaling pathway"/>
    <property type="evidence" value="ECO:0007669"/>
    <property type="project" value="InterPro"/>
</dbReference>
<dbReference type="InterPro" id="IPR057244">
    <property type="entry name" value="GAIN_B"/>
</dbReference>
<dbReference type="Pfam" id="PF01825">
    <property type="entry name" value="GPS"/>
    <property type="match status" value="1"/>
</dbReference>
<feature type="region of interest" description="Disordered" evidence="6">
    <location>
        <begin position="677"/>
        <end position="700"/>
    </location>
</feature>
<keyword evidence="11" id="KW-1185">Reference proteome</keyword>
<dbReference type="PROSITE" id="PS50221">
    <property type="entry name" value="GAIN_B"/>
    <property type="match status" value="1"/>
</dbReference>
<dbReference type="PANTHER" id="PTHR12011:SF347">
    <property type="entry name" value="FI21270P1-RELATED"/>
    <property type="match status" value="1"/>
</dbReference>
<sequence>MVVSDQRVAMKIVFWLVCGRHFGLLNAFEGDCFCECTHETQIVVSFPSKLPSEPISCPDKVSMPNIKQAWYGLDSLATCQNYCKDKPKRHWINVTKELQGSCYSESGCHTKFESSQSLAETGQDPKYKFWYICFECPRDGSMEDKKKKCRKHIRQTRCDTDINFEFHPQRSDVTEAPIADFQEIKSSHEVRRFRELNKKDKIKIGLKLLEAKLTGSIPGRKVEGRVFKRPKEALEEFLIKSEQALGLLSGALQPNETIDIDFDAVGSFSILRRDNQQFGSNVFDSFKGVNLPDQPSLRTHENSLLAGVIKYKNSIVKEILNTGNIAALKSVAIFDSDGNVTNQNLHQAVTLHFKQVKLPPIEGQTVEPQCVFWNFKSSNWSNDGCQTIQNSDGVTTCSCNHLTNFAVILNIIDLDESTTEVLRLLTLIGCALSSVGLIGTIFFFRTLNSNEYNDRVRINEQFCANLLAVQILIFFGMDQTDHSLVCKAVALGLQYFLLVSFAWSLFAGHQIYVLLVEVFESEANRMKQYLVLGYGIPLALIIISLIVDHAALEDQTYGTDQACWMSPNSLFYVSFLTPIFLVTFINVVMLSLVIVKVFRIHPRPHFYSQARGWLSLALFLGVTWVLGLVAKVSSSYYLAVTFAVLNALQGFLIFCFHVVLGSKLRDIVKRKIKTHSDFSDDSRRNHTVQKSNESRTMSLS</sequence>
<dbReference type="PANTHER" id="PTHR12011">
    <property type="entry name" value="ADHESION G-PROTEIN COUPLED RECEPTOR"/>
    <property type="match status" value="1"/>
</dbReference>
<keyword evidence="2 7" id="KW-0812">Transmembrane</keyword>
<dbReference type="InterPro" id="IPR017981">
    <property type="entry name" value="GPCR_2-like_7TM"/>
</dbReference>
<evidence type="ECO:0000256" key="4">
    <source>
        <dbReference type="ARBA" id="ARBA00023136"/>
    </source>
</evidence>
<feature type="transmembrane region" description="Helical" evidence="7">
    <location>
        <begin position="421"/>
        <end position="444"/>
    </location>
</feature>
<evidence type="ECO:0000313" key="10">
    <source>
        <dbReference type="EMBL" id="TRY67266.1"/>
    </source>
</evidence>
<organism evidence="10 11">
    <name type="scientific">Tigriopus californicus</name>
    <name type="common">Marine copepod</name>
    <dbReference type="NCBI Taxonomy" id="6832"/>
    <lineage>
        <taxon>Eukaryota</taxon>
        <taxon>Metazoa</taxon>
        <taxon>Ecdysozoa</taxon>
        <taxon>Arthropoda</taxon>
        <taxon>Crustacea</taxon>
        <taxon>Multicrustacea</taxon>
        <taxon>Hexanauplia</taxon>
        <taxon>Copepoda</taxon>
        <taxon>Harpacticoida</taxon>
        <taxon>Harpacticidae</taxon>
        <taxon>Tigriopus</taxon>
    </lineage>
</organism>
<dbReference type="SMART" id="SM00303">
    <property type="entry name" value="GPS"/>
    <property type="match status" value="1"/>
</dbReference>